<evidence type="ECO:0000313" key="2">
    <source>
        <dbReference type="Proteomes" id="UP000594688"/>
    </source>
</evidence>
<dbReference type="KEGG" id="nli:G3M70_09720"/>
<name>A0A7T0G0B9_9BACT</name>
<sequence length="50" mass="5487">MPCPRNYFQMGTTQRYLIPQVNPGGAESILVFRPQTTGGGCQTDGCIRIL</sequence>
<gene>
    <name evidence="1" type="ORF">G3M70_09720</name>
</gene>
<accession>A0A7T0G0B9</accession>
<protein>
    <submittedName>
        <fullName evidence="1">Uncharacterized protein</fullName>
    </submittedName>
</protein>
<dbReference type="AlphaFoldDB" id="A0A7T0G0B9"/>
<proteinExistence type="predicted"/>
<reference evidence="1 2" key="1">
    <citation type="submission" date="2020-02" db="EMBL/GenBank/DDBJ databases">
        <title>Genomic and physiological characterization of two novel Nitrospinaceae genera.</title>
        <authorList>
            <person name="Mueller A.J."/>
            <person name="Jung M.-Y."/>
            <person name="Strachan C.R."/>
            <person name="Herbold C.W."/>
            <person name="Kirkegaard R.H."/>
            <person name="Daims H."/>
        </authorList>
    </citation>
    <scope>NUCLEOTIDE SEQUENCE [LARGE SCALE GENOMIC DNA]</scope>
    <source>
        <strain evidence="1">EB</strain>
    </source>
</reference>
<evidence type="ECO:0000313" key="1">
    <source>
        <dbReference type="EMBL" id="QPJ62130.1"/>
    </source>
</evidence>
<organism evidence="1 2">
    <name type="scientific">Candidatus Nitronauta litoralis</name>
    <dbReference type="NCBI Taxonomy" id="2705533"/>
    <lineage>
        <taxon>Bacteria</taxon>
        <taxon>Pseudomonadati</taxon>
        <taxon>Nitrospinota/Tectimicrobiota group</taxon>
        <taxon>Nitrospinota</taxon>
        <taxon>Nitrospinia</taxon>
        <taxon>Nitrospinales</taxon>
        <taxon>Nitrospinaceae</taxon>
        <taxon>Candidatus Nitronauta</taxon>
    </lineage>
</organism>
<dbReference type="EMBL" id="CP048685">
    <property type="protein sequence ID" value="QPJ62130.1"/>
    <property type="molecule type" value="Genomic_DNA"/>
</dbReference>
<dbReference type="Proteomes" id="UP000594688">
    <property type="component" value="Chromosome"/>
</dbReference>